<dbReference type="Proteomes" id="UP000639772">
    <property type="component" value="Unassembled WGS sequence"/>
</dbReference>
<evidence type="ECO:0000313" key="4">
    <source>
        <dbReference type="Proteomes" id="UP000639772"/>
    </source>
</evidence>
<dbReference type="AlphaFoldDB" id="A0A835P6J4"/>
<dbReference type="Proteomes" id="UP000636800">
    <property type="component" value="Unassembled WGS sequence"/>
</dbReference>
<gene>
    <name evidence="2" type="ORF">HPP92_028750</name>
    <name evidence="1" type="ORF">HPP92_028764</name>
</gene>
<proteinExistence type="predicted"/>
<reference evidence="3 4" key="1">
    <citation type="journal article" date="2020" name="Nat. Food">
        <title>A phased Vanilla planifolia genome enables genetic improvement of flavour and production.</title>
        <authorList>
            <person name="Hasing T."/>
            <person name="Tang H."/>
            <person name="Brym M."/>
            <person name="Khazi F."/>
            <person name="Huang T."/>
            <person name="Chambers A.H."/>
        </authorList>
    </citation>
    <scope>NUCLEOTIDE SEQUENCE [LARGE SCALE GENOMIC DNA]</scope>
    <source>
        <tissue evidence="2">Leaf</tissue>
    </source>
</reference>
<dbReference type="EMBL" id="JADCNL010000564">
    <property type="protein sequence ID" value="KAG0446609.1"/>
    <property type="molecule type" value="Genomic_DNA"/>
</dbReference>
<sequence length="68" mass="7836">MKRASDEQSSLPCVVSLLEEQAVIWRAEKMNCREHQMRYPQGCNVENSCKKGLLREKDVAVNKIKLES</sequence>
<organism evidence="2 3">
    <name type="scientific">Vanilla planifolia</name>
    <name type="common">Vanilla</name>
    <dbReference type="NCBI Taxonomy" id="51239"/>
    <lineage>
        <taxon>Eukaryota</taxon>
        <taxon>Viridiplantae</taxon>
        <taxon>Streptophyta</taxon>
        <taxon>Embryophyta</taxon>
        <taxon>Tracheophyta</taxon>
        <taxon>Spermatophyta</taxon>
        <taxon>Magnoliopsida</taxon>
        <taxon>Liliopsida</taxon>
        <taxon>Asparagales</taxon>
        <taxon>Orchidaceae</taxon>
        <taxon>Vanilloideae</taxon>
        <taxon>Vanilleae</taxon>
        <taxon>Vanilla</taxon>
    </lineage>
</organism>
<dbReference type="EMBL" id="JADCNM010000565">
    <property type="protein sequence ID" value="KAG0446581.1"/>
    <property type="molecule type" value="Genomic_DNA"/>
</dbReference>
<accession>A0A835P6J4</accession>
<keyword evidence="3" id="KW-1185">Reference proteome</keyword>
<evidence type="ECO:0000313" key="1">
    <source>
        <dbReference type="EMBL" id="KAG0446581.1"/>
    </source>
</evidence>
<protein>
    <submittedName>
        <fullName evidence="2">Uncharacterized protein</fullName>
    </submittedName>
</protein>
<name>A0A835P6J4_VANPL</name>
<evidence type="ECO:0000313" key="2">
    <source>
        <dbReference type="EMBL" id="KAG0446609.1"/>
    </source>
</evidence>
<evidence type="ECO:0000313" key="3">
    <source>
        <dbReference type="Proteomes" id="UP000636800"/>
    </source>
</evidence>
<comment type="caution">
    <text evidence="2">The sequence shown here is derived from an EMBL/GenBank/DDBJ whole genome shotgun (WGS) entry which is preliminary data.</text>
</comment>